<dbReference type="AlphaFoldDB" id="A0A370QAG8"/>
<organism evidence="1 2">
    <name type="scientific">Marinirhabdus gelatinilytica</name>
    <dbReference type="NCBI Taxonomy" id="1703343"/>
    <lineage>
        <taxon>Bacteria</taxon>
        <taxon>Pseudomonadati</taxon>
        <taxon>Bacteroidota</taxon>
        <taxon>Flavobacteriia</taxon>
        <taxon>Flavobacteriales</taxon>
        <taxon>Flavobacteriaceae</taxon>
    </lineage>
</organism>
<dbReference type="RefSeq" id="WP_115123794.1">
    <property type="nucleotide sequence ID" value="NZ_QRAO01000003.1"/>
</dbReference>
<sequence length="108" mass="12861">MRTTWTENEFKAYILLYCATIDNDKSWEEQELINTYVNDKDFVAIRREFEKDNDYQAIEKINHTLERLGYTKNDTERLIAEIKQLFLADGTFSATEKALFNGLKRILR</sequence>
<dbReference type="OrthoDB" id="9770030at2"/>
<comment type="caution">
    <text evidence="1">The sequence shown here is derived from an EMBL/GenBank/DDBJ whole genome shotgun (WGS) entry which is preliminary data.</text>
</comment>
<dbReference type="EMBL" id="QRAO01000003">
    <property type="protein sequence ID" value="RDK85368.1"/>
    <property type="molecule type" value="Genomic_DNA"/>
</dbReference>
<gene>
    <name evidence="1" type="ORF">C8D94_103193</name>
</gene>
<dbReference type="Proteomes" id="UP000255317">
    <property type="component" value="Unassembled WGS sequence"/>
</dbReference>
<accession>A0A370QAG8</accession>
<evidence type="ECO:0008006" key="3">
    <source>
        <dbReference type="Google" id="ProtNLM"/>
    </source>
</evidence>
<dbReference type="Gene3D" id="1.10.3680.10">
    <property type="entry name" value="TerB-like"/>
    <property type="match status" value="1"/>
</dbReference>
<keyword evidence="2" id="KW-1185">Reference proteome</keyword>
<evidence type="ECO:0000313" key="1">
    <source>
        <dbReference type="EMBL" id="RDK85368.1"/>
    </source>
</evidence>
<proteinExistence type="predicted"/>
<dbReference type="InterPro" id="IPR029024">
    <property type="entry name" value="TerB-like"/>
</dbReference>
<evidence type="ECO:0000313" key="2">
    <source>
        <dbReference type="Proteomes" id="UP000255317"/>
    </source>
</evidence>
<dbReference type="SUPFAM" id="SSF158682">
    <property type="entry name" value="TerB-like"/>
    <property type="match status" value="1"/>
</dbReference>
<reference evidence="1 2" key="1">
    <citation type="submission" date="2018-07" db="EMBL/GenBank/DDBJ databases">
        <title>Genomic Encyclopedia of Type Strains, Phase IV (KMG-IV): sequencing the most valuable type-strain genomes for metagenomic binning, comparative biology and taxonomic classification.</title>
        <authorList>
            <person name="Goeker M."/>
        </authorList>
    </citation>
    <scope>NUCLEOTIDE SEQUENCE [LARGE SCALE GENOMIC DNA]</scope>
    <source>
        <strain evidence="1 2">DSM 101478</strain>
    </source>
</reference>
<name>A0A370QAG8_9FLAO</name>
<protein>
    <recommendedName>
        <fullName evidence="3">Tellurite resistance protein TerB</fullName>
    </recommendedName>
</protein>